<dbReference type="Proteomes" id="UP000601027">
    <property type="component" value="Unassembled WGS sequence"/>
</dbReference>
<proteinExistence type="predicted"/>
<organism evidence="1 2">
    <name type="scientific">Micromonospora parastrephiae</name>
    <dbReference type="NCBI Taxonomy" id="2806101"/>
    <lineage>
        <taxon>Bacteria</taxon>
        <taxon>Bacillati</taxon>
        <taxon>Actinomycetota</taxon>
        <taxon>Actinomycetes</taxon>
        <taxon>Micromonosporales</taxon>
        <taxon>Micromonosporaceae</taxon>
        <taxon>Micromonospora</taxon>
    </lineage>
</organism>
<dbReference type="EMBL" id="JAEVHM010000068">
    <property type="protein sequence ID" value="MBM0233187.1"/>
    <property type="molecule type" value="Genomic_DNA"/>
</dbReference>
<gene>
    <name evidence="1" type="ORF">JNW91_15740</name>
</gene>
<accession>A0ABS1XV84</accession>
<reference evidence="1 2" key="1">
    <citation type="submission" date="2021-01" db="EMBL/GenBank/DDBJ databases">
        <title>Draft genome sequence of Micromonospora sp. strain STR1_7.</title>
        <authorList>
            <person name="Karlyshev A."/>
            <person name="Jawad R."/>
        </authorList>
    </citation>
    <scope>NUCLEOTIDE SEQUENCE [LARGE SCALE GENOMIC DNA]</scope>
    <source>
        <strain evidence="1 2">STR1-7</strain>
    </source>
</reference>
<keyword evidence="2" id="KW-1185">Reference proteome</keyword>
<name>A0ABS1XV84_9ACTN</name>
<comment type="caution">
    <text evidence="1">The sequence shown here is derived from an EMBL/GenBank/DDBJ whole genome shotgun (WGS) entry which is preliminary data.</text>
</comment>
<evidence type="ECO:0000313" key="1">
    <source>
        <dbReference type="EMBL" id="MBM0233187.1"/>
    </source>
</evidence>
<sequence length="206" mass="22655">MVDIGDIVKLADIADGQWGQVTVEQAGRVGVPEATLVELEALHLIEPVIDEVVRLRAGGRHSMPRLYAAWLRLAPETLAWERSLPHSGVVSHRSAVRLYRLGDLPGEHPQFTVSPGVVAPDARTRRADLGPGSWQWVDGLPVTTPSRTVLDLVDEPLDITEVQSLIRGFVQNGWATVEDLTADFSSAERRKWAPLLDVLQAEEVHS</sequence>
<protein>
    <recommendedName>
        <fullName evidence="3">AbiEi antitoxin C-terminal domain-containing protein</fullName>
    </recommendedName>
</protein>
<evidence type="ECO:0000313" key="2">
    <source>
        <dbReference type="Proteomes" id="UP000601027"/>
    </source>
</evidence>
<dbReference type="RefSeq" id="WP_203175995.1">
    <property type="nucleotide sequence ID" value="NZ_JAEVHM010000068.1"/>
</dbReference>
<evidence type="ECO:0008006" key="3">
    <source>
        <dbReference type="Google" id="ProtNLM"/>
    </source>
</evidence>